<dbReference type="GO" id="GO:0004185">
    <property type="term" value="F:serine-type carboxypeptidase activity"/>
    <property type="evidence" value="ECO:0007669"/>
    <property type="project" value="UniProtKB-EC"/>
</dbReference>
<gene>
    <name evidence="18" type="ORF">L9F63_028011</name>
</gene>
<evidence type="ECO:0000256" key="16">
    <source>
        <dbReference type="ARBA" id="ARBA00076475"/>
    </source>
</evidence>
<evidence type="ECO:0000256" key="10">
    <source>
        <dbReference type="ARBA" id="ARBA00023180"/>
    </source>
</evidence>
<dbReference type="PANTHER" id="PTHR11010">
    <property type="entry name" value="PROTEASE S28 PRO-X CARBOXYPEPTIDASE-RELATED"/>
    <property type="match status" value="1"/>
</dbReference>
<evidence type="ECO:0000313" key="18">
    <source>
        <dbReference type="EMBL" id="KAJ9589205.1"/>
    </source>
</evidence>
<feature type="non-terminal residue" evidence="18">
    <location>
        <position position="1"/>
    </location>
</feature>
<dbReference type="FunFam" id="1.20.120.980:FF:000002">
    <property type="entry name" value="lysosomal Pro-X carboxypeptidase"/>
    <property type="match status" value="1"/>
</dbReference>
<dbReference type="GO" id="GO:0008239">
    <property type="term" value="F:dipeptidyl-peptidase activity"/>
    <property type="evidence" value="ECO:0007669"/>
    <property type="project" value="TreeGrafter"/>
</dbReference>
<evidence type="ECO:0000256" key="12">
    <source>
        <dbReference type="ARBA" id="ARBA00052013"/>
    </source>
</evidence>
<keyword evidence="10" id="KW-0325">Glycoprotein</keyword>
<organism evidence="18 19">
    <name type="scientific">Diploptera punctata</name>
    <name type="common">Pacific beetle cockroach</name>
    <dbReference type="NCBI Taxonomy" id="6984"/>
    <lineage>
        <taxon>Eukaryota</taxon>
        <taxon>Metazoa</taxon>
        <taxon>Ecdysozoa</taxon>
        <taxon>Arthropoda</taxon>
        <taxon>Hexapoda</taxon>
        <taxon>Insecta</taxon>
        <taxon>Pterygota</taxon>
        <taxon>Neoptera</taxon>
        <taxon>Polyneoptera</taxon>
        <taxon>Dictyoptera</taxon>
        <taxon>Blattodea</taxon>
        <taxon>Blaberoidea</taxon>
        <taxon>Blaberidae</taxon>
        <taxon>Diplopterinae</taxon>
        <taxon>Diploptera</taxon>
    </lineage>
</organism>
<evidence type="ECO:0000256" key="17">
    <source>
        <dbReference type="ARBA" id="ARBA00076608"/>
    </source>
</evidence>
<evidence type="ECO:0000256" key="5">
    <source>
        <dbReference type="ARBA" id="ARBA00022670"/>
    </source>
</evidence>
<accession>A0AAD7ZYD6</accession>
<keyword evidence="8" id="KW-0865">Zymogen</keyword>
<dbReference type="EMBL" id="JASPKZ010005063">
    <property type="protein sequence ID" value="KAJ9589205.1"/>
    <property type="molecule type" value="Genomic_DNA"/>
</dbReference>
<dbReference type="AlphaFoldDB" id="A0AAD7ZYD6"/>
<dbReference type="GO" id="GO:0005764">
    <property type="term" value="C:lysosome"/>
    <property type="evidence" value="ECO:0007669"/>
    <property type="project" value="UniProtKB-SubCell"/>
</dbReference>
<evidence type="ECO:0000256" key="7">
    <source>
        <dbReference type="ARBA" id="ARBA00022801"/>
    </source>
</evidence>
<evidence type="ECO:0000256" key="2">
    <source>
        <dbReference type="ARBA" id="ARBA00011079"/>
    </source>
</evidence>
<keyword evidence="4" id="KW-0121">Carboxypeptidase</keyword>
<keyword evidence="6" id="KW-0732">Signal</keyword>
<comment type="subcellular location">
    <subcellularLocation>
        <location evidence="1">Lysosome</location>
    </subcellularLocation>
</comment>
<keyword evidence="5" id="KW-0645">Protease</keyword>
<evidence type="ECO:0000256" key="11">
    <source>
        <dbReference type="ARBA" id="ARBA00023228"/>
    </source>
</evidence>
<evidence type="ECO:0000256" key="1">
    <source>
        <dbReference type="ARBA" id="ARBA00004371"/>
    </source>
</evidence>
<evidence type="ECO:0000313" key="19">
    <source>
        <dbReference type="Proteomes" id="UP001233999"/>
    </source>
</evidence>
<comment type="caution">
    <text evidence="18">The sequence shown here is derived from an EMBL/GenBank/DDBJ whole genome shotgun (WGS) entry which is preliminary data.</text>
</comment>
<evidence type="ECO:0000256" key="15">
    <source>
        <dbReference type="ARBA" id="ARBA00073691"/>
    </source>
</evidence>
<dbReference type="EC" id="3.4.16.2" evidence="14"/>
<protein>
    <recommendedName>
        <fullName evidence="15">Lysosomal Pro-X carboxypeptidase</fullName>
        <ecNumber evidence="14">3.4.16.2</ecNumber>
    </recommendedName>
    <alternativeName>
        <fullName evidence="17">Proline carboxypeptidase</fullName>
    </alternativeName>
    <alternativeName>
        <fullName evidence="16">Prolylcarboxypeptidase</fullName>
    </alternativeName>
</protein>
<evidence type="ECO:0000256" key="14">
    <source>
        <dbReference type="ARBA" id="ARBA00066456"/>
    </source>
</evidence>
<reference evidence="18" key="1">
    <citation type="journal article" date="2023" name="IScience">
        <title>Live-bearing cockroach genome reveals convergent evolutionary mechanisms linked to viviparity in insects and beyond.</title>
        <authorList>
            <person name="Fouks B."/>
            <person name="Harrison M.C."/>
            <person name="Mikhailova A.A."/>
            <person name="Marchal E."/>
            <person name="English S."/>
            <person name="Carruthers M."/>
            <person name="Jennings E.C."/>
            <person name="Chiamaka E.L."/>
            <person name="Frigard R.A."/>
            <person name="Pippel M."/>
            <person name="Attardo G.M."/>
            <person name="Benoit J.B."/>
            <person name="Bornberg-Bauer E."/>
            <person name="Tobe S.S."/>
        </authorList>
    </citation>
    <scope>NUCLEOTIDE SEQUENCE</scope>
    <source>
        <strain evidence="18">Stay&amp;Tobe</strain>
    </source>
</reference>
<reference evidence="18" key="2">
    <citation type="submission" date="2023-05" db="EMBL/GenBank/DDBJ databases">
        <authorList>
            <person name="Fouks B."/>
        </authorList>
    </citation>
    <scope>NUCLEOTIDE SEQUENCE</scope>
    <source>
        <strain evidence="18">Stay&amp;Tobe</strain>
        <tissue evidence="18">Testes</tissue>
    </source>
</reference>
<evidence type="ECO:0000256" key="6">
    <source>
        <dbReference type="ARBA" id="ARBA00022729"/>
    </source>
</evidence>
<dbReference type="Gene3D" id="3.40.50.1820">
    <property type="entry name" value="alpha/beta hydrolase"/>
    <property type="match status" value="1"/>
</dbReference>
<evidence type="ECO:0000256" key="4">
    <source>
        <dbReference type="ARBA" id="ARBA00022645"/>
    </source>
</evidence>
<evidence type="ECO:0000256" key="3">
    <source>
        <dbReference type="ARBA" id="ARBA00011738"/>
    </source>
</evidence>
<dbReference type="Pfam" id="PF05577">
    <property type="entry name" value="Peptidase_S28"/>
    <property type="match status" value="1"/>
</dbReference>
<dbReference type="Gene3D" id="1.20.120.980">
    <property type="entry name" value="Serine carboxypeptidase S28, SKS domain"/>
    <property type="match status" value="1"/>
</dbReference>
<dbReference type="GO" id="GO:0006508">
    <property type="term" value="P:proteolysis"/>
    <property type="evidence" value="ECO:0007669"/>
    <property type="project" value="UniProtKB-KW"/>
</dbReference>
<feature type="non-terminal residue" evidence="18">
    <location>
        <position position="452"/>
    </location>
</feature>
<keyword evidence="19" id="KW-1185">Reference proteome</keyword>
<dbReference type="Proteomes" id="UP001233999">
    <property type="component" value="Unassembled WGS sequence"/>
</dbReference>
<evidence type="ECO:0000256" key="9">
    <source>
        <dbReference type="ARBA" id="ARBA00023157"/>
    </source>
</evidence>
<keyword evidence="7" id="KW-0378">Hydrolase</keyword>
<keyword evidence="11" id="KW-0458">Lysosome</keyword>
<name>A0AAD7ZYD6_DIPPU</name>
<dbReference type="PANTHER" id="PTHR11010:SF38">
    <property type="entry name" value="LYSOSOMAL PRO-X CARBOXYPEPTIDASE"/>
    <property type="match status" value="1"/>
</dbReference>
<comment type="subunit">
    <text evidence="3">Homodimer.</text>
</comment>
<comment type="function">
    <text evidence="13">Cleaves C-terminal amino acids linked to proline in peptides such as angiotensin II, III and des-Arg9-bradykinin. This cleavage occurs at acidic pH, but enzymatic activity is retained with some substrates at neutral pH.</text>
</comment>
<comment type="similarity">
    <text evidence="2">Belongs to the peptidase S28 family.</text>
</comment>
<dbReference type="InterPro" id="IPR008758">
    <property type="entry name" value="Peptidase_S28"/>
</dbReference>
<comment type="catalytic activity">
    <reaction evidence="12">
        <text>Cleavage of a -Pro-|-Xaa bond to release a C-terminal amino acid.</text>
        <dbReference type="EC" id="3.4.16.2"/>
    </reaction>
</comment>
<dbReference type="InterPro" id="IPR029058">
    <property type="entry name" value="AB_hydrolase_fold"/>
</dbReference>
<evidence type="ECO:0000256" key="13">
    <source>
        <dbReference type="ARBA" id="ARBA00059701"/>
    </source>
</evidence>
<evidence type="ECO:0000256" key="8">
    <source>
        <dbReference type="ARBA" id="ARBA00023145"/>
    </source>
</evidence>
<dbReference type="InterPro" id="IPR042269">
    <property type="entry name" value="Ser_carbopepase_S28_SKS"/>
</dbReference>
<dbReference type="SUPFAM" id="SSF53474">
    <property type="entry name" value="alpha/beta-Hydrolases"/>
    <property type="match status" value="1"/>
</dbReference>
<keyword evidence="9" id="KW-1015">Disulfide bond</keyword>
<proteinExistence type="inferred from homology"/>
<sequence>DKMPVDHFSFATNHTFKLRYLVNDTFFQEHTGSPIFFYTGNEGDIEMFAQNTGFMFDAAPEFGALLVFAEHRYYGKTLPFGNKSYDLNNVGYLTSQQALADFVVLIRHLQQNQDRPSPVIAFAFGGSYGGMLSAYLRMKYPNIVIGAIAASAPIFQFTGLIPCEAFNRIATSDYRSASPACASSIRKSWAHLNNMSSTDAGRKWLNENWKLCKPLNKSSDINELKDWLQNVYTSLAMIDYPYPTNFLMPVHAANPIAVMCQQLYNSSMTDKVLLKSLFKAVNVYFNYTGSANCLDIDSSATQNLGDLGWSYQSCTEMVMPMCTDGVNDMFEPSVWDFAKFSEECYDTWKVKPDPYRAILMYGGKDISTATNIVFSNGLLDPWTSGGVLSSVSPTTYAIIIPEGAHHLDLRGKNPNDPVSVQKARLFHKNRIRAWIRNFHLNRGKKKKDLYEE</sequence>